<dbReference type="GO" id="GO:0003677">
    <property type="term" value="F:DNA binding"/>
    <property type="evidence" value="ECO:0007669"/>
    <property type="project" value="UniProtKB-KW"/>
</dbReference>
<reference evidence="4" key="2">
    <citation type="submission" date="2023-02" db="EMBL/GenBank/DDBJ databases">
        <authorList>
            <person name="Ashton P.M."/>
            <person name="Dallman T."/>
            <person name="Nair S."/>
            <person name="De Pinna E."/>
            <person name="Peters T."/>
            <person name="Grant K."/>
        </authorList>
    </citation>
    <scope>NUCLEOTIDE SEQUENCE</scope>
    <source>
        <strain evidence="4">01103883</strain>
    </source>
</reference>
<evidence type="ECO:0000259" key="2">
    <source>
        <dbReference type="PROSITE" id="PS50937"/>
    </source>
</evidence>
<dbReference type="InterPro" id="IPR009061">
    <property type="entry name" value="DNA-bd_dom_put_sf"/>
</dbReference>
<dbReference type="Gene3D" id="3.20.80.10">
    <property type="entry name" value="Regulatory factor, effector binding domain"/>
    <property type="match status" value="1"/>
</dbReference>
<name>A0A9P1PRL7_YEREN</name>
<gene>
    <name evidence="3" type="ORF">ERS137939_00340</name>
    <name evidence="4" type="ORF">RSF11_003867</name>
</gene>
<dbReference type="AlphaFoldDB" id="A0A9P1PRL7"/>
<dbReference type="EMBL" id="CPZF01000001">
    <property type="protein sequence ID" value="CNE96286.1"/>
    <property type="molecule type" value="Genomic_DNA"/>
</dbReference>
<dbReference type="InterPro" id="IPR011256">
    <property type="entry name" value="Reg_factor_effector_dom_sf"/>
</dbReference>
<dbReference type="Proteomes" id="UP000041356">
    <property type="component" value="Unassembled WGS sequence"/>
</dbReference>
<accession>A0A9P1PRL7</accession>
<evidence type="ECO:0000313" key="5">
    <source>
        <dbReference type="Proteomes" id="UP000041356"/>
    </source>
</evidence>
<dbReference type="CDD" id="cd00592">
    <property type="entry name" value="HTH_MerR-like"/>
    <property type="match status" value="1"/>
</dbReference>
<dbReference type="InterPro" id="IPR000551">
    <property type="entry name" value="MerR-type_HTH_dom"/>
</dbReference>
<protein>
    <submittedName>
        <fullName evidence="4">MerR family transcriptional regulator</fullName>
    </submittedName>
    <submittedName>
        <fullName evidence="3">Regulatory protein</fullName>
    </submittedName>
</protein>
<dbReference type="EMBL" id="ABNAVX010000030">
    <property type="protein sequence ID" value="ELI8104111.1"/>
    <property type="molecule type" value="Genomic_DNA"/>
</dbReference>
<dbReference type="Pfam" id="PF13411">
    <property type="entry name" value="MerR_1"/>
    <property type="match status" value="1"/>
</dbReference>
<organism evidence="3 5">
    <name type="scientific">Yersinia enterocolitica</name>
    <dbReference type="NCBI Taxonomy" id="630"/>
    <lineage>
        <taxon>Bacteria</taxon>
        <taxon>Pseudomonadati</taxon>
        <taxon>Pseudomonadota</taxon>
        <taxon>Gammaproteobacteria</taxon>
        <taxon>Enterobacterales</taxon>
        <taxon>Yersiniaceae</taxon>
        <taxon>Yersinia</taxon>
    </lineage>
</organism>
<evidence type="ECO:0000313" key="3">
    <source>
        <dbReference type="EMBL" id="CNE96286.1"/>
    </source>
</evidence>
<evidence type="ECO:0000313" key="4">
    <source>
        <dbReference type="EMBL" id="ELI8104111.1"/>
    </source>
</evidence>
<feature type="domain" description="HTH merR-type" evidence="2">
    <location>
        <begin position="2"/>
        <end position="70"/>
    </location>
</feature>
<dbReference type="PANTHER" id="PTHR30204">
    <property type="entry name" value="REDOX-CYCLING DRUG-SENSING TRANSCRIPTIONAL ACTIVATOR SOXR"/>
    <property type="match status" value="1"/>
</dbReference>
<dbReference type="Gene3D" id="1.10.1660.10">
    <property type="match status" value="1"/>
</dbReference>
<dbReference type="SMART" id="SM00422">
    <property type="entry name" value="HTH_MERR"/>
    <property type="match status" value="1"/>
</dbReference>
<evidence type="ECO:0000256" key="1">
    <source>
        <dbReference type="ARBA" id="ARBA00023125"/>
    </source>
</evidence>
<dbReference type="RefSeq" id="WP_019081696.1">
    <property type="nucleotide sequence ID" value="NZ_CFLA01000023.1"/>
</dbReference>
<dbReference type="Proteomes" id="UP001182355">
    <property type="component" value="Unassembled WGS sequence"/>
</dbReference>
<proteinExistence type="predicted"/>
<dbReference type="GO" id="GO:0003700">
    <property type="term" value="F:DNA-binding transcription factor activity"/>
    <property type="evidence" value="ECO:0007669"/>
    <property type="project" value="InterPro"/>
</dbReference>
<dbReference type="InterPro" id="IPR047057">
    <property type="entry name" value="MerR_fam"/>
</dbReference>
<dbReference type="SUPFAM" id="SSF46955">
    <property type="entry name" value="Putative DNA-binding domain"/>
    <property type="match status" value="1"/>
</dbReference>
<dbReference type="PROSITE" id="PS50937">
    <property type="entry name" value="HTH_MERR_2"/>
    <property type="match status" value="1"/>
</dbReference>
<keyword evidence="1" id="KW-0238">DNA-binding</keyword>
<sequence>MNYTIKKFQEITRISSHNLRYFDKIGLLVPKRDANGYRLYSHAQISQAHMIEILQEARMPNAEIKAVLSDYSSSENIDKIKKAHAELLAYQEKLAQASHFLQKHIQCLDAISTTKENINTPFIEHREKVEVGILQLQTSNILDFFKKIGDMTEDYSWYLTSNYGFLLKSSDIKPDNYPLATLFCDHPAIIHQSPYTLRAGKFVSMCCAGSLENNVNVMKLKQYALDCGYRLTSDIIIENISGPVIEKKKSDFLIKIMVAIQSDK</sequence>
<comment type="caution">
    <text evidence="3">The sequence shown here is derived from an EMBL/GenBank/DDBJ whole genome shotgun (WGS) entry which is preliminary data.</text>
</comment>
<reference evidence="3 5" key="1">
    <citation type="submission" date="2015-03" db="EMBL/GenBank/DDBJ databases">
        <authorList>
            <consortium name="Pathogen Informatics"/>
            <person name="Murphy D."/>
        </authorList>
    </citation>
    <scope>NUCLEOTIDE SEQUENCE [LARGE SCALE GENOMIC DNA]</scope>
    <source>
        <strain evidence="3 5">IP27818</strain>
    </source>
</reference>
<dbReference type="PANTHER" id="PTHR30204:SF90">
    <property type="entry name" value="HTH-TYPE TRANSCRIPTIONAL ACTIVATOR MTA"/>
    <property type="match status" value="1"/>
</dbReference>